<dbReference type="AlphaFoldDB" id="A0A8H3Z6Z0"/>
<dbReference type="GO" id="GO:0031505">
    <property type="term" value="P:fungal-type cell wall organization"/>
    <property type="evidence" value="ECO:0007669"/>
    <property type="project" value="TreeGrafter"/>
</dbReference>
<dbReference type="Pfam" id="PF06687">
    <property type="entry name" value="SUR7"/>
    <property type="match status" value="1"/>
</dbReference>
<dbReference type="EMBL" id="WNWS01000040">
    <property type="protein sequence ID" value="KAE9985463.1"/>
    <property type="molecule type" value="Genomic_DNA"/>
</dbReference>
<comment type="caution">
    <text evidence="2">The sequence shown here is derived from an EMBL/GenBank/DDBJ whole genome shotgun (WGS) entry which is preliminary data.</text>
</comment>
<reference evidence="2 3" key="1">
    <citation type="submission" date="2018-12" db="EMBL/GenBank/DDBJ databases">
        <title>Venturia inaequalis Genome Resource.</title>
        <authorList>
            <person name="Lichtner F.J."/>
        </authorList>
    </citation>
    <scope>NUCLEOTIDE SEQUENCE [LARGE SCALE GENOMIC DNA]</scope>
    <source>
        <strain evidence="2 3">120213</strain>
    </source>
</reference>
<dbReference type="PANTHER" id="PTHR28019:SF7">
    <property type="entry name" value="SUR7 PROTEIN"/>
    <property type="match status" value="1"/>
</dbReference>
<keyword evidence="1" id="KW-0472">Membrane</keyword>
<evidence type="ECO:0000256" key="1">
    <source>
        <dbReference type="SAM" id="Phobius"/>
    </source>
</evidence>
<sequence>MPSLWMMKAKTNVLIQQKKARIQNRFRRDSWEGTKGFELSPRRERFEEEEEEGRGMRWLPLLPAVFALVALILAFCCLLAGSRPGYMDDYALLTLDTSFIGLDLVKPPTNNTSSPEATPLSALVNPLLSTSQSIFNKLTSFFAKRAGIQDLYSIHMTNYCYGTYNQNLTSTSPAKQTTGCSTRTVLFAFDPLPILQHAFDKANITLSVQELNWPKALQDNIAYLKTIAHIAVAGYSIAIAFSFFTIFTCAYRVSPYSAGSRRVVALAFGFAGVACAGLWGASVMVTLLMDKGKGLVDRYGAPVGITVVRGNGFLGLTWGATLVAFAGVVAVGGECCRRRNREAIKVFFEK</sequence>
<dbReference type="InterPro" id="IPR052413">
    <property type="entry name" value="SUR7_domain"/>
</dbReference>
<organism evidence="2 3">
    <name type="scientific">Venturia inaequalis</name>
    <name type="common">Apple scab fungus</name>
    <dbReference type="NCBI Taxonomy" id="5025"/>
    <lineage>
        <taxon>Eukaryota</taxon>
        <taxon>Fungi</taxon>
        <taxon>Dikarya</taxon>
        <taxon>Ascomycota</taxon>
        <taxon>Pezizomycotina</taxon>
        <taxon>Dothideomycetes</taxon>
        <taxon>Pleosporomycetidae</taxon>
        <taxon>Venturiales</taxon>
        <taxon>Venturiaceae</taxon>
        <taxon>Venturia</taxon>
    </lineage>
</organism>
<accession>A0A8H3Z6Z0</accession>
<protein>
    <recommendedName>
        <fullName evidence="4">Integral membrane protein</fullName>
    </recommendedName>
</protein>
<feature type="transmembrane region" description="Helical" evidence="1">
    <location>
        <begin position="263"/>
        <end position="289"/>
    </location>
</feature>
<evidence type="ECO:0008006" key="4">
    <source>
        <dbReference type="Google" id="ProtNLM"/>
    </source>
</evidence>
<dbReference type="GO" id="GO:0051285">
    <property type="term" value="C:cell cortex of cell tip"/>
    <property type="evidence" value="ECO:0007669"/>
    <property type="project" value="TreeGrafter"/>
</dbReference>
<feature type="transmembrane region" description="Helical" evidence="1">
    <location>
        <begin position="312"/>
        <end position="331"/>
    </location>
</feature>
<proteinExistence type="predicted"/>
<dbReference type="Proteomes" id="UP000447873">
    <property type="component" value="Unassembled WGS sequence"/>
</dbReference>
<dbReference type="GO" id="GO:0005886">
    <property type="term" value="C:plasma membrane"/>
    <property type="evidence" value="ECO:0007669"/>
    <property type="project" value="InterPro"/>
</dbReference>
<feature type="transmembrane region" description="Helical" evidence="1">
    <location>
        <begin position="227"/>
        <end position="251"/>
    </location>
</feature>
<gene>
    <name evidence="2" type="ORF">EG328_007455</name>
</gene>
<keyword evidence="1" id="KW-1133">Transmembrane helix</keyword>
<dbReference type="InterPro" id="IPR009571">
    <property type="entry name" value="SUR7/Rim9-like_fungi"/>
</dbReference>
<dbReference type="OrthoDB" id="4159154at2759"/>
<evidence type="ECO:0000313" key="2">
    <source>
        <dbReference type="EMBL" id="KAE9985463.1"/>
    </source>
</evidence>
<name>A0A8H3Z6Z0_VENIN</name>
<dbReference type="PANTHER" id="PTHR28019">
    <property type="entry name" value="CELL MEMBRANE PROTEIN YLR413W-RELATED"/>
    <property type="match status" value="1"/>
</dbReference>
<evidence type="ECO:0000313" key="3">
    <source>
        <dbReference type="Proteomes" id="UP000447873"/>
    </source>
</evidence>
<keyword evidence="1" id="KW-0812">Transmembrane</keyword>
<feature type="transmembrane region" description="Helical" evidence="1">
    <location>
        <begin position="61"/>
        <end position="81"/>
    </location>
</feature>